<accession>A0A371EFI9</accession>
<comment type="caution">
    <text evidence="2">The sequence shown here is derived from an EMBL/GenBank/DDBJ whole genome shotgun (WGS) entry which is preliminary data.</text>
</comment>
<feature type="region of interest" description="Disordered" evidence="1">
    <location>
        <begin position="141"/>
        <end position="167"/>
    </location>
</feature>
<evidence type="ECO:0000256" key="1">
    <source>
        <dbReference type="SAM" id="MobiDB-lite"/>
    </source>
</evidence>
<evidence type="ECO:0000313" key="3">
    <source>
        <dbReference type="Proteomes" id="UP000257109"/>
    </source>
</evidence>
<organism evidence="2 3">
    <name type="scientific">Mucuna pruriens</name>
    <name type="common">Velvet bean</name>
    <name type="synonym">Dolichos pruriens</name>
    <dbReference type="NCBI Taxonomy" id="157652"/>
    <lineage>
        <taxon>Eukaryota</taxon>
        <taxon>Viridiplantae</taxon>
        <taxon>Streptophyta</taxon>
        <taxon>Embryophyta</taxon>
        <taxon>Tracheophyta</taxon>
        <taxon>Spermatophyta</taxon>
        <taxon>Magnoliopsida</taxon>
        <taxon>eudicotyledons</taxon>
        <taxon>Gunneridae</taxon>
        <taxon>Pentapetalae</taxon>
        <taxon>rosids</taxon>
        <taxon>fabids</taxon>
        <taxon>Fabales</taxon>
        <taxon>Fabaceae</taxon>
        <taxon>Papilionoideae</taxon>
        <taxon>50 kb inversion clade</taxon>
        <taxon>NPAAA clade</taxon>
        <taxon>indigoferoid/millettioid clade</taxon>
        <taxon>Phaseoleae</taxon>
        <taxon>Mucuna</taxon>
    </lineage>
</organism>
<gene>
    <name evidence="2" type="ORF">CR513_56596</name>
</gene>
<feature type="compositionally biased region" description="Polar residues" evidence="1">
    <location>
        <begin position="158"/>
        <end position="167"/>
    </location>
</feature>
<sequence>MRYFLGIEVLQSEEIYTQEALKRFDMDNCNPVHNPIVPGCKLMRDVNGVKVDGQPSVQATDWHLDIYGHRAASPSCQESIVICKGDLDYAGDLEDRKCTSDAVSWPSKKHPIITLSMKSKIMATYPDAFPEDSMSEVIDRRPDLEMPKLKSEYGDTPGGSSTRDSII</sequence>
<reference evidence="2" key="1">
    <citation type="submission" date="2018-05" db="EMBL/GenBank/DDBJ databases">
        <title>Draft genome of Mucuna pruriens seed.</title>
        <authorList>
            <person name="Nnadi N.E."/>
            <person name="Vos R."/>
            <person name="Hasami M.H."/>
            <person name="Devisetty U.K."/>
            <person name="Aguiy J.C."/>
        </authorList>
    </citation>
    <scope>NUCLEOTIDE SEQUENCE [LARGE SCALE GENOMIC DNA]</scope>
    <source>
        <strain evidence="2">JCA_2017</strain>
    </source>
</reference>
<name>A0A371EFI9_MUCPR</name>
<evidence type="ECO:0000313" key="2">
    <source>
        <dbReference type="EMBL" id="RDX64801.1"/>
    </source>
</evidence>
<protein>
    <submittedName>
        <fullName evidence="2">Uncharacterized protein</fullName>
    </submittedName>
</protein>
<feature type="compositionally biased region" description="Basic and acidic residues" evidence="1">
    <location>
        <begin position="141"/>
        <end position="153"/>
    </location>
</feature>
<dbReference type="OrthoDB" id="10258877at2759"/>
<dbReference type="AlphaFoldDB" id="A0A371EFI9"/>
<dbReference type="EMBL" id="QJKJ01014221">
    <property type="protein sequence ID" value="RDX64801.1"/>
    <property type="molecule type" value="Genomic_DNA"/>
</dbReference>
<proteinExistence type="predicted"/>
<keyword evidence="3" id="KW-1185">Reference proteome</keyword>
<dbReference type="Proteomes" id="UP000257109">
    <property type="component" value="Unassembled WGS sequence"/>
</dbReference>
<feature type="non-terminal residue" evidence="2">
    <location>
        <position position="1"/>
    </location>
</feature>